<keyword evidence="4" id="KW-0808">Transferase</keyword>
<comment type="subcellular location">
    <subcellularLocation>
        <location evidence="1">Chromosome</location>
    </subcellularLocation>
</comment>
<dbReference type="InterPro" id="IPR001214">
    <property type="entry name" value="SET_dom"/>
</dbReference>
<dbReference type="GO" id="GO:0046872">
    <property type="term" value="F:metal ion binding"/>
    <property type="evidence" value="ECO:0007669"/>
    <property type="project" value="UniProtKB-KW"/>
</dbReference>
<dbReference type="Proteomes" id="UP000035682">
    <property type="component" value="Unplaced"/>
</dbReference>
<dbReference type="EMBL" id="LN609529">
    <property type="protein sequence ID" value="CEF69046.1"/>
    <property type="molecule type" value="Genomic_DNA"/>
</dbReference>
<dbReference type="STRING" id="34506.A0A090LGW8"/>
<evidence type="ECO:0000259" key="8">
    <source>
        <dbReference type="PROSITE" id="PS50280"/>
    </source>
</evidence>
<dbReference type="AlphaFoldDB" id="A0A090LGW8"/>
<evidence type="ECO:0000256" key="4">
    <source>
        <dbReference type="ARBA" id="ARBA00022679"/>
    </source>
</evidence>
<dbReference type="RefSeq" id="XP_024508246.1">
    <property type="nucleotide sequence ID" value="XM_024654923.1"/>
</dbReference>
<gene>
    <name evidence="9 11 12" type="ORF">SRAE_2000369800</name>
</gene>
<reference evidence="10" key="2">
    <citation type="submission" date="2014-09" db="EMBL/GenBank/DDBJ databases">
        <authorList>
            <person name="Martin A.A."/>
        </authorList>
    </citation>
    <scope>NUCLEOTIDE SEQUENCE</scope>
    <source>
        <strain evidence="10">ED321</strain>
    </source>
</reference>
<dbReference type="PANTHER" id="PTHR46223:SF3">
    <property type="entry name" value="HISTONE-LYSINE N-METHYLTRANSFERASE SET-23"/>
    <property type="match status" value="1"/>
</dbReference>
<dbReference type="WBParaSite" id="SRAE_2000369800.1">
    <property type="protein sequence ID" value="SRAE_2000369800.1"/>
    <property type="gene ID" value="WBGene00263923"/>
</dbReference>
<dbReference type="PANTHER" id="PTHR46223">
    <property type="entry name" value="HISTONE-LYSINE N-METHYLTRANSFERASE SUV39H"/>
    <property type="match status" value="1"/>
</dbReference>
<evidence type="ECO:0000313" key="12">
    <source>
        <dbReference type="WormBase" id="SRAE_2000369800"/>
    </source>
</evidence>
<dbReference type="WormBase" id="SRAE_2000369800">
    <property type="protein sequence ID" value="SRP01875"/>
    <property type="gene ID" value="WBGene00263923"/>
</dbReference>
<dbReference type="SMART" id="SM00317">
    <property type="entry name" value="SET"/>
    <property type="match status" value="1"/>
</dbReference>
<keyword evidence="6" id="KW-0479">Metal-binding</keyword>
<dbReference type="Pfam" id="PF00856">
    <property type="entry name" value="SET"/>
    <property type="match status" value="1"/>
</dbReference>
<evidence type="ECO:0000256" key="7">
    <source>
        <dbReference type="ARBA" id="ARBA00022833"/>
    </source>
</evidence>
<reference evidence="11" key="3">
    <citation type="submission" date="2020-12" db="UniProtKB">
        <authorList>
            <consortium name="WormBaseParasite"/>
        </authorList>
    </citation>
    <scope>IDENTIFICATION</scope>
</reference>
<accession>A0A090LGW8</accession>
<dbReference type="GO" id="GO:0005694">
    <property type="term" value="C:chromosome"/>
    <property type="evidence" value="ECO:0007669"/>
    <property type="project" value="UniProtKB-SubCell"/>
</dbReference>
<evidence type="ECO:0000256" key="5">
    <source>
        <dbReference type="ARBA" id="ARBA00022691"/>
    </source>
</evidence>
<keyword evidence="2" id="KW-0158">Chromosome</keyword>
<dbReference type="GO" id="GO:0032259">
    <property type="term" value="P:methylation"/>
    <property type="evidence" value="ECO:0007669"/>
    <property type="project" value="UniProtKB-KW"/>
</dbReference>
<keyword evidence="3" id="KW-0489">Methyltransferase</keyword>
<dbReference type="PROSITE" id="PS50280">
    <property type="entry name" value="SET"/>
    <property type="match status" value="1"/>
</dbReference>
<dbReference type="CTD" id="36381416"/>
<evidence type="ECO:0000256" key="6">
    <source>
        <dbReference type="ARBA" id="ARBA00022723"/>
    </source>
</evidence>
<evidence type="ECO:0000313" key="9">
    <source>
        <dbReference type="EMBL" id="CEF69046.1"/>
    </source>
</evidence>
<dbReference type="OrthoDB" id="616263at2759"/>
<dbReference type="InterPro" id="IPR050973">
    <property type="entry name" value="H3K9_Histone-Lys_N-MTase"/>
</dbReference>
<evidence type="ECO:0000256" key="1">
    <source>
        <dbReference type="ARBA" id="ARBA00004286"/>
    </source>
</evidence>
<protein>
    <submittedName>
        <fullName evidence="9 11">SET domain-containing protein</fullName>
    </submittedName>
</protein>
<keyword evidence="10" id="KW-1185">Reference proteome</keyword>
<keyword evidence="5" id="KW-0949">S-adenosyl-L-methionine</keyword>
<dbReference type="SUPFAM" id="SSF82199">
    <property type="entry name" value="SET domain"/>
    <property type="match status" value="1"/>
</dbReference>
<dbReference type="InterPro" id="IPR046341">
    <property type="entry name" value="SET_dom_sf"/>
</dbReference>
<reference evidence="9" key="1">
    <citation type="submission" date="2014-09" db="EMBL/GenBank/DDBJ databases">
        <authorList>
            <person name="Aslett A.Martin."/>
        </authorList>
    </citation>
    <scope>NUCLEOTIDE SEQUENCE</scope>
    <source>
        <strain evidence="9">ED321 Heterogonic</strain>
    </source>
</reference>
<dbReference type="GO" id="GO:0008168">
    <property type="term" value="F:methyltransferase activity"/>
    <property type="evidence" value="ECO:0007669"/>
    <property type="project" value="UniProtKB-KW"/>
</dbReference>
<dbReference type="Gene3D" id="2.170.270.10">
    <property type="entry name" value="SET domain"/>
    <property type="match status" value="1"/>
</dbReference>
<evidence type="ECO:0000313" key="11">
    <source>
        <dbReference type="WBParaSite" id="SRAE_2000369800.1"/>
    </source>
</evidence>
<evidence type="ECO:0000256" key="3">
    <source>
        <dbReference type="ARBA" id="ARBA00022603"/>
    </source>
</evidence>
<evidence type="ECO:0000313" key="10">
    <source>
        <dbReference type="Proteomes" id="UP000035682"/>
    </source>
</evidence>
<dbReference type="GeneID" id="36381416"/>
<proteinExistence type="predicted"/>
<sequence>MKNIEIKKIIKYVTKIKKIKKTKIRRYNIFLNNVLKNYILKRFCLWNTATPYFMMKSRSKSSVQCFQEYYDDDFLNMFKIVDEKNVEFIIGRNESKTKFIVMTDNYKDLAPVRDYIGILKLDGAPSKNMAKKIKKLDERHNIINAIYKQNPNIPVRMNPFAPTNWDDFQILVSCMYLTWIYFKTSTKIFRGNDLFLVNYVDNDIPFFIFENRYCKSTSPDIGCSVVKKWFETIFKDIKIEKDNYPIFECSSKCSCHRKNDICKNRISYLNRDDVPLVVFKTVRKGWALGAGKNMKAGDLVTEYTGVIYEDAVMKKRKDYTYSFDMDYMRKDLEIKFKSTSKKLNRFYAIDSKEIGNESRFANHSCDPNMRIVVSYGVYESPTFHKIFYVMKKDVPMGSELTVKYFYNIPNNPSDNTLKCECGASNCIVNLPIEFKNKH</sequence>
<evidence type="ECO:0000256" key="2">
    <source>
        <dbReference type="ARBA" id="ARBA00022454"/>
    </source>
</evidence>
<keyword evidence="7" id="KW-0862">Zinc</keyword>
<feature type="domain" description="SET" evidence="8">
    <location>
        <begin position="274"/>
        <end position="405"/>
    </location>
</feature>
<organism evidence="9">
    <name type="scientific">Strongyloides ratti</name>
    <name type="common">Parasitic roundworm</name>
    <dbReference type="NCBI Taxonomy" id="34506"/>
    <lineage>
        <taxon>Eukaryota</taxon>
        <taxon>Metazoa</taxon>
        <taxon>Ecdysozoa</taxon>
        <taxon>Nematoda</taxon>
        <taxon>Chromadorea</taxon>
        <taxon>Rhabditida</taxon>
        <taxon>Tylenchina</taxon>
        <taxon>Panagrolaimomorpha</taxon>
        <taxon>Strongyloidoidea</taxon>
        <taxon>Strongyloididae</taxon>
        <taxon>Strongyloides</taxon>
    </lineage>
</organism>
<name>A0A090LGW8_STRRB</name>